<dbReference type="Proteomes" id="UP001564626">
    <property type="component" value="Unassembled WGS sequence"/>
</dbReference>
<organism evidence="1 2">
    <name type="scientific">Saccharopolyspora cebuensis</name>
    <dbReference type="NCBI Taxonomy" id="418759"/>
    <lineage>
        <taxon>Bacteria</taxon>
        <taxon>Bacillati</taxon>
        <taxon>Actinomycetota</taxon>
        <taxon>Actinomycetes</taxon>
        <taxon>Pseudonocardiales</taxon>
        <taxon>Pseudonocardiaceae</taxon>
        <taxon>Saccharopolyspora</taxon>
    </lineage>
</organism>
<sequence length="47" mass="5140">MSSWTTGAAELIRDGENTLYRLPGEVVARITRIRCGNGALCLRLMSS</sequence>
<name>A0ABV4CRL7_9PSEU</name>
<evidence type="ECO:0000313" key="1">
    <source>
        <dbReference type="EMBL" id="MEY8042446.1"/>
    </source>
</evidence>
<comment type="caution">
    <text evidence="1">The sequence shown here is derived from an EMBL/GenBank/DDBJ whole genome shotgun (WGS) entry which is preliminary data.</text>
</comment>
<proteinExistence type="predicted"/>
<gene>
    <name evidence="1" type="ORF">AB8O55_23820</name>
</gene>
<reference evidence="1 2" key="1">
    <citation type="submission" date="2024-08" db="EMBL/GenBank/DDBJ databases">
        <title>Genome mining of Saccharopolyspora cebuensis PGLac3 from Nigerian medicinal plant.</title>
        <authorList>
            <person name="Ezeobiora C.E."/>
            <person name="Igbokwe N.H."/>
            <person name="Amin D.H."/>
            <person name="Mendie U.E."/>
        </authorList>
    </citation>
    <scope>NUCLEOTIDE SEQUENCE [LARGE SCALE GENOMIC DNA]</scope>
    <source>
        <strain evidence="1 2">PGLac3</strain>
    </source>
</reference>
<dbReference type="EMBL" id="JBGEHV010000057">
    <property type="protein sequence ID" value="MEY8042446.1"/>
    <property type="molecule type" value="Genomic_DNA"/>
</dbReference>
<accession>A0ABV4CRL7</accession>
<keyword evidence="2" id="KW-1185">Reference proteome</keyword>
<protein>
    <submittedName>
        <fullName evidence="1">Uncharacterized protein</fullName>
    </submittedName>
</protein>
<dbReference type="RefSeq" id="WP_345357418.1">
    <property type="nucleotide sequence ID" value="NZ_BAABII010000003.1"/>
</dbReference>
<evidence type="ECO:0000313" key="2">
    <source>
        <dbReference type="Proteomes" id="UP001564626"/>
    </source>
</evidence>